<proteinExistence type="predicted"/>
<dbReference type="InterPro" id="IPR036278">
    <property type="entry name" value="Sialidase_sf"/>
</dbReference>
<dbReference type="EMBL" id="CP036281">
    <property type="protein sequence ID" value="QDU80657.1"/>
    <property type="molecule type" value="Genomic_DNA"/>
</dbReference>
<dbReference type="SUPFAM" id="SSF50939">
    <property type="entry name" value="Sialidases"/>
    <property type="match status" value="1"/>
</dbReference>
<evidence type="ECO:0000256" key="1">
    <source>
        <dbReference type="SAM" id="SignalP"/>
    </source>
</evidence>
<protein>
    <recommendedName>
        <fullName evidence="4">Glycosyl hydrolase family 32 N-terminal domain-containing protein</fullName>
    </recommendedName>
</protein>
<sequence precursor="true">MTPLRLLTMLVVCLSSFPVCAEDAIDIGDRRELLIDHALTEKMSGEVELRLHHPVAREVALTLNEPWEGNSSGYPTVIKDGDLFRMYYCGHRFVVDPDDPPLRMEHSEVTCYAESRDGIHWSKPNLNLFKWGNYEKNNIVWLGGAENHNFSPFIDTNPAADPQTRFKAVGGTITSKGIYSFQSADGIHWSKLSTKPIITQGPFDSHNTCFWDSVHERYCIYIRHVARDLRLVMVAYSEDFKTWTEPVELEYPDSPPQQMYTNHVLPYHRAPHILMGFPTRYVARSNTKHVASLPPLDLRSDFLNLYERGGTDLTDGLFMTSRDGQVFNRWDEAFFRPGPQGEGRWIYGDNYQTYGVWETESAEPGGGMELSTQFSEGYWRENEHQLRRYTVRLDGFVSLNAKYAGGELITKPVIFKGNKLEINYATSAAGSLRVELQDASGQPIPGFSLDDCPELFGDSTSQQVTWNSETDIGKLAGTPVRLRFVLSDGDLYSYRFHQMAD</sequence>
<dbReference type="InterPro" id="IPR023296">
    <property type="entry name" value="Glyco_hydro_beta-prop_sf"/>
</dbReference>
<reference evidence="2 3" key="1">
    <citation type="submission" date="2019-02" db="EMBL/GenBank/DDBJ databases">
        <title>Deep-cultivation of Planctomycetes and their phenomic and genomic characterization uncovers novel biology.</title>
        <authorList>
            <person name="Wiegand S."/>
            <person name="Jogler M."/>
            <person name="Boedeker C."/>
            <person name="Pinto D."/>
            <person name="Vollmers J."/>
            <person name="Rivas-Marin E."/>
            <person name="Kohn T."/>
            <person name="Peeters S.H."/>
            <person name="Heuer A."/>
            <person name="Rast P."/>
            <person name="Oberbeckmann S."/>
            <person name="Bunk B."/>
            <person name="Jeske O."/>
            <person name="Meyerdierks A."/>
            <person name="Storesund J.E."/>
            <person name="Kallscheuer N."/>
            <person name="Luecker S."/>
            <person name="Lage O.M."/>
            <person name="Pohl T."/>
            <person name="Merkel B.J."/>
            <person name="Hornburger P."/>
            <person name="Mueller R.-W."/>
            <person name="Bruemmer F."/>
            <person name="Labrenz M."/>
            <person name="Spormann A.M."/>
            <person name="Op den Camp H."/>
            <person name="Overmann J."/>
            <person name="Amann R."/>
            <person name="Jetten M.S.M."/>
            <person name="Mascher T."/>
            <person name="Medema M.H."/>
            <person name="Devos D.P."/>
            <person name="Kaster A.-K."/>
            <person name="Ovreas L."/>
            <person name="Rohde M."/>
            <person name="Galperin M.Y."/>
            <person name="Jogler C."/>
        </authorList>
    </citation>
    <scope>NUCLEOTIDE SEQUENCE [LARGE SCALE GENOMIC DNA]</scope>
    <source>
        <strain evidence="2 3">Pla110</strain>
    </source>
</reference>
<feature type="chain" id="PRO_5021909143" description="Glycosyl hydrolase family 32 N-terminal domain-containing protein" evidence="1">
    <location>
        <begin position="22"/>
        <end position="501"/>
    </location>
</feature>
<gene>
    <name evidence="2" type="ORF">Pla110_23890</name>
</gene>
<evidence type="ECO:0000313" key="3">
    <source>
        <dbReference type="Proteomes" id="UP000317178"/>
    </source>
</evidence>
<dbReference type="Gene3D" id="2.115.10.20">
    <property type="entry name" value="Glycosyl hydrolase domain, family 43"/>
    <property type="match status" value="1"/>
</dbReference>
<feature type="signal peptide" evidence="1">
    <location>
        <begin position="1"/>
        <end position="21"/>
    </location>
</feature>
<keyword evidence="1" id="KW-0732">Signal</keyword>
<dbReference type="AlphaFoldDB" id="A0A518CN59"/>
<evidence type="ECO:0008006" key="4">
    <source>
        <dbReference type="Google" id="ProtNLM"/>
    </source>
</evidence>
<dbReference type="OrthoDB" id="180690at2"/>
<evidence type="ECO:0000313" key="2">
    <source>
        <dbReference type="EMBL" id="QDU80657.1"/>
    </source>
</evidence>
<dbReference type="SUPFAM" id="SSF75005">
    <property type="entry name" value="Arabinanase/levansucrase/invertase"/>
    <property type="match status" value="1"/>
</dbReference>
<accession>A0A518CN59</accession>
<organism evidence="2 3">
    <name type="scientific">Polystyrenella longa</name>
    <dbReference type="NCBI Taxonomy" id="2528007"/>
    <lineage>
        <taxon>Bacteria</taxon>
        <taxon>Pseudomonadati</taxon>
        <taxon>Planctomycetota</taxon>
        <taxon>Planctomycetia</taxon>
        <taxon>Planctomycetales</taxon>
        <taxon>Planctomycetaceae</taxon>
        <taxon>Polystyrenella</taxon>
    </lineage>
</organism>
<name>A0A518CN59_9PLAN</name>
<keyword evidence="3" id="KW-1185">Reference proteome</keyword>
<dbReference type="KEGG" id="plon:Pla110_23890"/>
<dbReference type="Proteomes" id="UP000317178">
    <property type="component" value="Chromosome"/>
</dbReference>
<dbReference type="RefSeq" id="WP_144995914.1">
    <property type="nucleotide sequence ID" value="NZ_CP036281.1"/>
</dbReference>